<keyword evidence="2" id="KW-1185">Reference proteome</keyword>
<sequence length="650" mass="73019">MGTSEAVLQVLSGGAPRPFNSDLCSGNSNSTFPSRFLLKGTKKRASRDKQLLKCSSTLQNHTGLNRLKGLDTGFYEYTQVNRLQHFKCKCQQAESVSGLRAEDGNGTWFVDSAKKLNLNGAANSPNILEFQDVEQYEQEKKGLNSNGAPGNTRDSISKTGVDSIEDEAWDLLRDSMVYYCGSPIGTIAANDPTSSNVLNYDQVFIRDFIPSGIAFLLKGEYDIVRNFILHTLQLQSWEKTMDCHSPGQGLMPASFKVRTVPLDGDDSATEEVLDPDFGEAAIGRVAPVDSGLWWIILLRAYGKCSGDLSVQERIDVQTGIKMILRLCLADGFDMFPTLLVTDGSCMIDRRMGIHGHPLEIQALFYSALLCAREMLTPEDGSADLIRALNNRLVALSFHIREYYWIDLKKLNEIYRYKTEEYSYDAVNKFNIYPDQIPSWLGEWMPNKGGYLIGNLQPAHMDFRFFSLGNLWSIVSSLATVDQSHAILDLIEAKWADLVADMPLKICYPALDGQEWQIITGSDPKNTPWSYHNGGSWPTLLWQFTVACLKMNRPEIAAKAVQVAERRLSRDKWPEYYDTKRARFIGKQSRLYQTWSIAGYLVAKLLLADPSAAKILITEEDSDLVNAFSCMISANPRRKRGRKNSKQTYIV</sequence>
<evidence type="ECO:0000313" key="1">
    <source>
        <dbReference type="EMBL" id="KAJ4720625.1"/>
    </source>
</evidence>
<gene>
    <name evidence="1" type="ORF">OWV82_008423</name>
</gene>
<evidence type="ECO:0000313" key="2">
    <source>
        <dbReference type="Proteomes" id="UP001164539"/>
    </source>
</evidence>
<name>A0ACC1YA27_MELAZ</name>
<organism evidence="1 2">
    <name type="scientific">Melia azedarach</name>
    <name type="common">Chinaberry tree</name>
    <dbReference type="NCBI Taxonomy" id="155640"/>
    <lineage>
        <taxon>Eukaryota</taxon>
        <taxon>Viridiplantae</taxon>
        <taxon>Streptophyta</taxon>
        <taxon>Embryophyta</taxon>
        <taxon>Tracheophyta</taxon>
        <taxon>Spermatophyta</taxon>
        <taxon>Magnoliopsida</taxon>
        <taxon>eudicotyledons</taxon>
        <taxon>Gunneridae</taxon>
        <taxon>Pentapetalae</taxon>
        <taxon>rosids</taxon>
        <taxon>malvids</taxon>
        <taxon>Sapindales</taxon>
        <taxon>Meliaceae</taxon>
        <taxon>Melia</taxon>
    </lineage>
</organism>
<dbReference type="EMBL" id="CM051397">
    <property type="protein sequence ID" value="KAJ4720625.1"/>
    <property type="molecule type" value="Genomic_DNA"/>
</dbReference>
<comment type="caution">
    <text evidence="1">The sequence shown here is derived from an EMBL/GenBank/DDBJ whole genome shotgun (WGS) entry which is preliminary data.</text>
</comment>
<proteinExistence type="predicted"/>
<protein>
    <submittedName>
        <fullName evidence="1">Neutral/alkaline invertase</fullName>
    </submittedName>
</protein>
<accession>A0ACC1YA27</accession>
<reference evidence="1 2" key="1">
    <citation type="journal article" date="2023" name="Science">
        <title>Complex scaffold remodeling in plant triterpene biosynthesis.</title>
        <authorList>
            <person name="De La Pena R."/>
            <person name="Hodgson H."/>
            <person name="Liu J.C."/>
            <person name="Stephenson M.J."/>
            <person name="Martin A.C."/>
            <person name="Owen C."/>
            <person name="Harkess A."/>
            <person name="Leebens-Mack J."/>
            <person name="Jimenez L.E."/>
            <person name="Osbourn A."/>
            <person name="Sattely E.S."/>
        </authorList>
    </citation>
    <scope>NUCLEOTIDE SEQUENCE [LARGE SCALE GENOMIC DNA]</scope>
    <source>
        <strain evidence="2">cv. JPN11</strain>
        <tissue evidence="1">Leaf</tissue>
    </source>
</reference>
<dbReference type="Proteomes" id="UP001164539">
    <property type="component" value="Chromosome 4"/>
</dbReference>